<keyword evidence="2 7" id="KW-0808">Transferase</keyword>
<dbReference type="PANTHER" id="PTHR42916">
    <property type="entry name" value="2-SUCCINYL-5-ENOLPYRUVYL-6-HYDROXY-3-CYCLOHEXENE-1-CARBOXYLATE SYNTHASE"/>
    <property type="match status" value="1"/>
</dbReference>
<comment type="function">
    <text evidence="7">Catalyzes the thiamine diphosphate-dependent decarboxylation of 2-oxoglutarate and the subsequent addition of the resulting succinic semialdehyde-thiamine pyrophosphate anion to isochorismate to yield 2-succinyl-5-enolpyruvyl-6-hydroxy-3-cyclohexene-1-carboxylate (SEPHCHC).</text>
</comment>
<organism evidence="10 11">
    <name type="scientific">Vibrio casei</name>
    <dbReference type="NCBI Taxonomy" id="673372"/>
    <lineage>
        <taxon>Bacteria</taxon>
        <taxon>Pseudomonadati</taxon>
        <taxon>Pseudomonadota</taxon>
        <taxon>Gammaproteobacteria</taxon>
        <taxon>Vibrionales</taxon>
        <taxon>Vibrionaceae</taxon>
        <taxon>Vibrio</taxon>
    </lineage>
</organism>
<dbReference type="Gene3D" id="3.40.50.1220">
    <property type="entry name" value="TPP-binding domain"/>
    <property type="match status" value="1"/>
</dbReference>
<evidence type="ECO:0000256" key="4">
    <source>
        <dbReference type="ARBA" id="ARBA00022842"/>
    </source>
</evidence>
<reference evidence="10 11" key="1">
    <citation type="journal article" date="2017" name="Elife">
        <title>Extensive horizontal gene transfer in cheese-associated bacteria.</title>
        <authorList>
            <person name="Bonham K.S."/>
            <person name="Wolfe B.E."/>
            <person name="Dutton R.J."/>
        </authorList>
    </citation>
    <scope>NUCLEOTIDE SEQUENCE [LARGE SCALE GENOMIC DNA]</scope>
    <source>
        <strain evidence="10 11">JB196</strain>
    </source>
</reference>
<dbReference type="InterPro" id="IPR029035">
    <property type="entry name" value="DHS-like_NAD/FAD-binding_dom"/>
</dbReference>
<dbReference type="AlphaFoldDB" id="A0A368LM61"/>
<evidence type="ECO:0000259" key="9">
    <source>
        <dbReference type="Pfam" id="PF16582"/>
    </source>
</evidence>
<dbReference type="GO" id="GO:0000287">
    <property type="term" value="F:magnesium ion binding"/>
    <property type="evidence" value="ECO:0007669"/>
    <property type="project" value="UniProtKB-UniRule"/>
</dbReference>
<evidence type="ECO:0000256" key="5">
    <source>
        <dbReference type="ARBA" id="ARBA00023052"/>
    </source>
</evidence>
<dbReference type="Proteomes" id="UP000252479">
    <property type="component" value="Unassembled WGS sequence"/>
</dbReference>
<dbReference type="GO" id="GO:0030145">
    <property type="term" value="F:manganese ion binding"/>
    <property type="evidence" value="ECO:0007669"/>
    <property type="project" value="UniProtKB-UniRule"/>
</dbReference>
<evidence type="ECO:0000256" key="7">
    <source>
        <dbReference type="HAMAP-Rule" id="MF_01659"/>
    </source>
</evidence>
<protein>
    <recommendedName>
        <fullName evidence="7">2-succinyl-5-enolpyruvyl-6-hydroxy-3-cyclohexene-1-carboxylate synthase</fullName>
        <shortName evidence="7">SEPHCHC synthase</shortName>
        <ecNumber evidence="7">2.2.1.9</ecNumber>
    </recommendedName>
    <alternativeName>
        <fullName evidence="7">Menaquinone biosynthesis protein MenD</fullName>
    </alternativeName>
</protein>
<comment type="cofactor">
    <cofactor evidence="7">
        <name>thiamine diphosphate</name>
        <dbReference type="ChEBI" id="CHEBI:58937"/>
    </cofactor>
    <text evidence="7">Binds 1 thiamine pyrophosphate per subunit.</text>
</comment>
<comment type="caution">
    <text evidence="10">The sequence shown here is derived from an EMBL/GenBank/DDBJ whole genome shotgun (WGS) entry which is preliminary data.</text>
</comment>
<keyword evidence="3 7" id="KW-0479">Metal-binding</keyword>
<evidence type="ECO:0000256" key="1">
    <source>
        <dbReference type="ARBA" id="ARBA00022428"/>
    </source>
</evidence>
<comment type="subunit">
    <text evidence="7">Homodimer.</text>
</comment>
<dbReference type="SUPFAM" id="SSF52467">
    <property type="entry name" value="DHS-like NAD/FAD-binding domain"/>
    <property type="match status" value="1"/>
</dbReference>
<gene>
    <name evidence="7" type="primary">menD</name>
    <name evidence="10" type="ORF">CIK83_04500</name>
</gene>
<sequence length="593" mass="65626">MSQAGLNRIWAQALLEALYSQGVKHVCIAPGSRSTPLSLEALELADRTDLTIHTHFDERGLGYLALGLAKASGTPVAVIVTSGTAVANLLPCTAETGLTGEKLILLTADRPQELIDVGANQAIQQKGIFSSHVIKSVMLPSPSIQQDLGQVLVSVQHAMVYQKVRGGSVHINCPYPEPLYIQSIQEKEHYVSYFENAKHASLVEMPLDELYTSYNVSELTNHFQQHIINYIYDLKVVVVIGKIPLEEALKAKAFAEKYGWPVLCDPQSGISSDWAHFDLWLQSPHYMSMLSEAECIFQFGARLVSKRIGQWIKHVVSQYHSHYWLFDPTPSVLNPDHLSQLRTVASVSNSIDMLNNAISPALNSAVSQSGWADKLKEARQVIQFAAQPHKNSEYLTECQLVLCLDDLLRAMGKAKMFIGNSLIVRLVDMLSTIDRREVYTNRGASGIDGLIATAVGIQRHQRQTMLTLMGDTSLLYDLNSLALLRQIEQPHIVIVTNNNGGAIFDLLPVPAEQKQILYQMPHGLTFEFSAKQFGLGYCQPITMAQCIESIASYIKQHQQGMVNSALLIEVLTLPEQASQHIKTIVQAVKSHAL</sequence>
<dbReference type="GO" id="GO:0009234">
    <property type="term" value="P:menaquinone biosynthetic process"/>
    <property type="evidence" value="ECO:0007669"/>
    <property type="project" value="UniProtKB-UniRule"/>
</dbReference>
<dbReference type="RefSeq" id="WP_086960922.1">
    <property type="nucleotide sequence ID" value="NZ_FUKS01000036.1"/>
</dbReference>
<dbReference type="GeneID" id="303188164"/>
<dbReference type="InterPro" id="IPR032264">
    <property type="entry name" value="MenD_middle"/>
</dbReference>
<keyword evidence="6 7" id="KW-0464">Manganese</keyword>
<keyword evidence="11" id="KW-1185">Reference proteome</keyword>
<dbReference type="Gene3D" id="3.40.50.970">
    <property type="match status" value="2"/>
</dbReference>
<comment type="cofactor">
    <cofactor evidence="7">
        <name>Mg(2+)</name>
        <dbReference type="ChEBI" id="CHEBI:18420"/>
    </cofactor>
    <cofactor evidence="7">
        <name>Mn(2+)</name>
        <dbReference type="ChEBI" id="CHEBI:29035"/>
    </cofactor>
</comment>
<evidence type="ECO:0000313" key="10">
    <source>
        <dbReference type="EMBL" id="RCS72928.1"/>
    </source>
</evidence>
<dbReference type="CDD" id="cd02009">
    <property type="entry name" value="TPP_SHCHC_synthase"/>
    <property type="match status" value="1"/>
</dbReference>
<accession>A0A368LM61</accession>
<dbReference type="CDD" id="cd07037">
    <property type="entry name" value="TPP_PYR_MenD"/>
    <property type="match status" value="1"/>
</dbReference>
<name>A0A368LM61_9VIBR</name>
<dbReference type="InterPro" id="IPR004433">
    <property type="entry name" value="MenaQ_synth_MenD"/>
</dbReference>
<dbReference type="Pfam" id="PF02776">
    <property type="entry name" value="TPP_enzyme_N"/>
    <property type="match status" value="1"/>
</dbReference>
<dbReference type="PIRSF" id="PIRSF004983">
    <property type="entry name" value="MenD"/>
    <property type="match status" value="1"/>
</dbReference>
<evidence type="ECO:0000256" key="6">
    <source>
        <dbReference type="ARBA" id="ARBA00023211"/>
    </source>
</evidence>
<evidence type="ECO:0000256" key="3">
    <source>
        <dbReference type="ARBA" id="ARBA00022723"/>
    </source>
</evidence>
<dbReference type="EC" id="2.2.1.9" evidence="7"/>
<comment type="pathway">
    <text evidence="7">Quinol/quinone metabolism; menaquinone biosynthesis.</text>
</comment>
<evidence type="ECO:0000259" key="8">
    <source>
        <dbReference type="Pfam" id="PF02776"/>
    </source>
</evidence>
<dbReference type="InterPro" id="IPR012001">
    <property type="entry name" value="Thiamin_PyroP_enz_TPP-bd_dom"/>
</dbReference>
<proteinExistence type="inferred from homology"/>
<dbReference type="Pfam" id="PF16582">
    <property type="entry name" value="TPP_enzyme_M_2"/>
    <property type="match status" value="1"/>
</dbReference>
<keyword evidence="1 7" id="KW-0474">Menaquinone biosynthesis</keyword>
<dbReference type="SUPFAM" id="SSF52518">
    <property type="entry name" value="Thiamin diphosphate-binding fold (THDP-binding)"/>
    <property type="match status" value="2"/>
</dbReference>
<dbReference type="GO" id="GO:0030976">
    <property type="term" value="F:thiamine pyrophosphate binding"/>
    <property type="evidence" value="ECO:0007669"/>
    <property type="project" value="UniProtKB-UniRule"/>
</dbReference>
<dbReference type="UniPathway" id="UPA01057">
    <property type="reaction ID" value="UER00164"/>
</dbReference>
<dbReference type="HAMAP" id="MF_01659">
    <property type="entry name" value="MenD"/>
    <property type="match status" value="1"/>
</dbReference>
<feature type="domain" description="Menaquinone biosynthesis protein MenD middle" evidence="9">
    <location>
        <begin position="211"/>
        <end position="410"/>
    </location>
</feature>
<keyword evidence="4 7" id="KW-0460">Magnesium</keyword>
<evidence type="ECO:0000256" key="2">
    <source>
        <dbReference type="ARBA" id="ARBA00022679"/>
    </source>
</evidence>
<evidence type="ECO:0000313" key="11">
    <source>
        <dbReference type="Proteomes" id="UP000252479"/>
    </source>
</evidence>
<dbReference type="NCBIfam" id="TIGR00173">
    <property type="entry name" value="menD"/>
    <property type="match status" value="1"/>
</dbReference>
<feature type="domain" description="Thiamine pyrophosphate enzyme N-terminal TPP-binding" evidence="8">
    <location>
        <begin position="11"/>
        <end position="126"/>
    </location>
</feature>
<dbReference type="GO" id="GO:0070204">
    <property type="term" value="F:2-succinyl-5-enolpyruvyl-6-hydroxy-3-cyclohexene-1-carboxylic-acid synthase activity"/>
    <property type="evidence" value="ECO:0007669"/>
    <property type="project" value="UniProtKB-UniRule"/>
</dbReference>
<dbReference type="InterPro" id="IPR029061">
    <property type="entry name" value="THDP-binding"/>
</dbReference>
<keyword evidence="5 7" id="KW-0786">Thiamine pyrophosphate</keyword>
<comment type="catalytic activity">
    <reaction evidence="7">
        <text>isochorismate + 2-oxoglutarate + H(+) = 5-enolpyruvoyl-6-hydroxy-2-succinyl-cyclohex-3-ene-1-carboxylate + CO2</text>
        <dbReference type="Rhea" id="RHEA:25593"/>
        <dbReference type="ChEBI" id="CHEBI:15378"/>
        <dbReference type="ChEBI" id="CHEBI:16526"/>
        <dbReference type="ChEBI" id="CHEBI:16810"/>
        <dbReference type="ChEBI" id="CHEBI:29780"/>
        <dbReference type="ChEBI" id="CHEBI:58818"/>
        <dbReference type="EC" id="2.2.1.9"/>
    </reaction>
</comment>
<comment type="pathway">
    <text evidence="7">Quinol/quinone metabolism; 1,4-dihydroxy-2-naphthoate biosynthesis; 1,4-dihydroxy-2-naphthoate from chorismate: step 2/7.</text>
</comment>
<dbReference type="PANTHER" id="PTHR42916:SF1">
    <property type="entry name" value="PROTEIN PHYLLO, CHLOROPLASTIC"/>
    <property type="match status" value="1"/>
</dbReference>
<comment type="similarity">
    <text evidence="7">Belongs to the TPP enzyme family. MenD subfamily.</text>
</comment>
<dbReference type="UniPathway" id="UPA00079"/>
<dbReference type="EMBL" id="QPGL01000001">
    <property type="protein sequence ID" value="RCS72928.1"/>
    <property type="molecule type" value="Genomic_DNA"/>
</dbReference>